<sequence>MDPIYCQWSQPTSSYTFFSKQPCKLGSMSKWLLNDYYGKDTCC</sequence>
<name>D3VIM6_XENNA</name>
<dbReference type="EMBL" id="FN667742">
    <property type="protein sequence ID" value="CBJ88576.1"/>
    <property type="molecule type" value="Genomic_DNA"/>
</dbReference>
<dbReference type="STRING" id="406817.XNC1_0502"/>
<proteinExistence type="predicted"/>
<evidence type="ECO:0000313" key="2">
    <source>
        <dbReference type="Proteomes" id="UP000008075"/>
    </source>
</evidence>
<reference evidence="1 2" key="1">
    <citation type="journal article" date="2011" name="PLoS ONE">
        <title>The entomopathogenic bacterial endosymbionts xenorhabdus and photorhabdus: convergent lifestyles from divergent genomes.</title>
        <authorList>
            <person name="Chaston J.M."/>
            <person name="Suen G."/>
            <person name="Tucker S.L."/>
            <person name="Andersen A.W."/>
            <person name="Bhasin A."/>
            <person name="Bode E."/>
            <person name="Bode H.B."/>
            <person name="Brachmann A.O."/>
            <person name="Cowles C.E."/>
            <person name="Cowles K.N."/>
            <person name="Darby C."/>
            <person name="de Leon L."/>
            <person name="Drace K."/>
            <person name="Du Z."/>
            <person name="Givaudan A."/>
            <person name="Herbert Tran E.E."/>
            <person name="Jewell K.A."/>
            <person name="Knack J.J."/>
            <person name="Krasomil-Osterfeld K.C."/>
            <person name="Kukor R."/>
            <person name="Lanois A."/>
            <person name="Latreille P."/>
            <person name="Leimgruber N.K."/>
            <person name="Lipke C.M."/>
            <person name="Liu R."/>
            <person name="Lu X."/>
            <person name="Martens E.C."/>
            <person name="Marri P.R."/>
            <person name="Medigue C."/>
            <person name="Menard M.L."/>
            <person name="Miller N.M."/>
            <person name="Morales-Soto N."/>
            <person name="Norton S."/>
            <person name="Ogier J.C."/>
            <person name="Orchard S.S."/>
            <person name="Park D."/>
            <person name="Park Y."/>
            <person name="Qurollo B.A."/>
            <person name="Sugar D.R."/>
            <person name="Richards G.R."/>
            <person name="Rouy Z."/>
            <person name="Slominski B."/>
            <person name="Slominski K."/>
            <person name="Snyder H."/>
            <person name="Tjaden B.C."/>
            <person name="van der Hoeven R."/>
            <person name="Welch R.D."/>
            <person name="Wheeler C."/>
            <person name="Xiang B."/>
            <person name="Barbazuk B."/>
            <person name="Gaudriault S."/>
            <person name="Goodner B."/>
            <person name="Slater S.C."/>
            <person name="Forst S."/>
            <person name="Goldman B.S."/>
            <person name="Goodrich-Blair H."/>
        </authorList>
    </citation>
    <scope>NUCLEOTIDE SEQUENCE [LARGE SCALE GENOMIC DNA]</scope>
    <source>
        <strain evidence="2">ATCC 19061 / DSM 3370 / CCUG 14189 / LMG 1036 / NCIMB 9965 / AN6</strain>
    </source>
</reference>
<dbReference type="AlphaFoldDB" id="D3VIM6"/>
<dbReference type="Proteomes" id="UP000008075">
    <property type="component" value="Chromosome"/>
</dbReference>
<dbReference type="KEGG" id="xne:XNC1_0502"/>
<dbReference type="HOGENOM" id="CLU_3241631_0_0_6"/>
<gene>
    <name evidence="1" type="ordered locus">XNC1_0502</name>
</gene>
<evidence type="ECO:0000313" key="1">
    <source>
        <dbReference type="EMBL" id="CBJ88576.1"/>
    </source>
</evidence>
<accession>D3VIM6</accession>
<keyword evidence="2" id="KW-1185">Reference proteome</keyword>
<protein>
    <submittedName>
        <fullName evidence="1">Uncharacterized protein</fullName>
    </submittedName>
</protein>
<organism evidence="1 2">
    <name type="scientific">Xenorhabdus nematophila (strain ATCC 19061 / DSM 3370 / CCUG 14189 / LMG 1036 / NCIMB 9965 / AN6)</name>
    <dbReference type="NCBI Taxonomy" id="406817"/>
    <lineage>
        <taxon>Bacteria</taxon>
        <taxon>Pseudomonadati</taxon>
        <taxon>Pseudomonadota</taxon>
        <taxon>Gammaproteobacteria</taxon>
        <taxon>Enterobacterales</taxon>
        <taxon>Morganellaceae</taxon>
        <taxon>Xenorhabdus</taxon>
    </lineage>
</organism>